<dbReference type="Pfam" id="PF14378">
    <property type="entry name" value="PAP2_3"/>
    <property type="match status" value="1"/>
</dbReference>
<feature type="domain" description="Inositolphosphotransferase Aur1/Ipt1" evidence="2">
    <location>
        <begin position="63"/>
        <end position="141"/>
    </location>
</feature>
<dbReference type="InterPro" id="IPR026841">
    <property type="entry name" value="Aur1/Ipt1"/>
</dbReference>
<keyword evidence="1" id="KW-0472">Membrane</keyword>
<reference evidence="3" key="1">
    <citation type="submission" date="2018-05" db="EMBL/GenBank/DDBJ databases">
        <authorList>
            <person name="Lanie J.A."/>
            <person name="Ng W.-L."/>
            <person name="Kazmierczak K.M."/>
            <person name="Andrzejewski T.M."/>
            <person name="Davidsen T.M."/>
            <person name="Wayne K.J."/>
            <person name="Tettelin H."/>
            <person name="Glass J.I."/>
            <person name="Rusch D."/>
            <person name="Podicherti R."/>
            <person name="Tsui H.-C.T."/>
            <person name="Winkler M.E."/>
        </authorList>
    </citation>
    <scope>NUCLEOTIDE SEQUENCE</scope>
</reference>
<protein>
    <recommendedName>
        <fullName evidence="2">Inositolphosphotransferase Aur1/Ipt1 domain-containing protein</fullName>
    </recommendedName>
</protein>
<accession>A0A382XKL4</accession>
<evidence type="ECO:0000256" key="1">
    <source>
        <dbReference type="SAM" id="Phobius"/>
    </source>
</evidence>
<name>A0A382XKL4_9ZZZZ</name>
<proteinExistence type="predicted"/>
<organism evidence="3">
    <name type="scientific">marine metagenome</name>
    <dbReference type="NCBI Taxonomy" id="408172"/>
    <lineage>
        <taxon>unclassified sequences</taxon>
        <taxon>metagenomes</taxon>
        <taxon>ecological metagenomes</taxon>
    </lineage>
</organism>
<feature type="transmembrane region" description="Helical" evidence="1">
    <location>
        <begin position="24"/>
        <end position="42"/>
    </location>
</feature>
<gene>
    <name evidence="3" type="ORF">METZ01_LOCUS424347</name>
</gene>
<dbReference type="GO" id="GO:0016020">
    <property type="term" value="C:membrane"/>
    <property type="evidence" value="ECO:0007669"/>
    <property type="project" value="UniProtKB-SubCell"/>
</dbReference>
<evidence type="ECO:0000313" key="3">
    <source>
        <dbReference type="EMBL" id="SVD71493.1"/>
    </source>
</evidence>
<keyword evidence="1" id="KW-1133">Transmembrane helix</keyword>
<dbReference type="AlphaFoldDB" id="A0A382XKL4"/>
<keyword evidence="1" id="KW-0812">Transmembrane</keyword>
<feature type="non-terminal residue" evidence="3">
    <location>
        <position position="142"/>
    </location>
</feature>
<sequence>MGQFMQAVIPKFHKLVSLCKQPSLRLSVFFNIVTFGLLWLGYSTVRRFTSDSWQIAQENAVRVVDFQERMGLPSEVVLQKQIIDVDWMVRVANVFYFAMHFPTMIIFLLWAMFQKREWMARIRFALISTTTIGLIIHLAFPL</sequence>
<dbReference type="EMBL" id="UINC01168454">
    <property type="protein sequence ID" value="SVD71493.1"/>
    <property type="molecule type" value="Genomic_DNA"/>
</dbReference>
<feature type="transmembrane region" description="Helical" evidence="1">
    <location>
        <begin position="94"/>
        <end position="113"/>
    </location>
</feature>
<feature type="transmembrane region" description="Helical" evidence="1">
    <location>
        <begin position="120"/>
        <end position="140"/>
    </location>
</feature>
<evidence type="ECO:0000259" key="2">
    <source>
        <dbReference type="Pfam" id="PF14378"/>
    </source>
</evidence>